<protein>
    <submittedName>
        <fullName evidence="5">Transcriptional regulator with XRE-family HTH domain</fullName>
    </submittedName>
</protein>
<organism evidence="5 6">
    <name type="scientific">Actinocrispum wychmicini</name>
    <dbReference type="NCBI Taxonomy" id="1213861"/>
    <lineage>
        <taxon>Bacteria</taxon>
        <taxon>Bacillati</taxon>
        <taxon>Actinomycetota</taxon>
        <taxon>Actinomycetes</taxon>
        <taxon>Pseudonocardiales</taxon>
        <taxon>Pseudonocardiaceae</taxon>
        <taxon>Actinocrispum</taxon>
    </lineage>
</organism>
<comment type="caution">
    <text evidence="5">The sequence shown here is derived from an EMBL/GenBank/DDBJ whole genome shotgun (WGS) entry which is preliminary data.</text>
</comment>
<dbReference type="GO" id="GO:0003700">
    <property type="term" value="F:DNA-binding transcription factor activity"/>
    <property type="evidence" value="ECO:0007669"/>
    <property type="project" value="TreeGrafter"/>
</dbReference>
<keyword evidence="1" id="KW-0805">Transcription regulation</keyword>
<keyword evidence="3" id="KW-0804">Transcription</keyword>
<dbReference type="Pfam" id="PF13560">
    <property type="entry name" value="HTH_31"/>
    <property type="match status" value="1"/>
</dbReference>
<dbReference type="SMART" id="SM00530">
    <property type="entry name" value="HTH_XRE"/>
    <property type="match status" value="1"/>
</dbReference>
<evidence type="ECO:0000313" key="5">
    <source>
        <dbReference type="EMBL" id="TCO52977.1"/>
    </source>
</evidence>
<dbReference type="CDD" id="cd00093">
    <property type="entry name" value="HTH_XRE"/>
    <property type="match status" value="1"/>
</dbReference>
<sequence length="406" mass="44463">MKNEDSHIGRNVRRLRLLRDMSQEATAGLAGISAGYLSLIESGNRAVSKRATLEALANALRVSPFELTEKPWERTLTQDEERTQAQLVPIISALDICELGNDPGERAREWHEVKADVARSIDLMHVHADYATQAELVPNLLKELHALYVRDPGHRREILLGLTNTYKSAVALTKYLGGGGVNGLSLLAAKAGQQCAEELDVPQWRAIMSFYRGFAMGSANRLQQYQRAVQMAEEISPSLNDREVTQAYGTLHLSAALAAATQSDRDTAATHLDEATAVASRLDTEVGTFSKMWFGETNIGIWRVAVSVELGDTGNVAEIARNVHVESIPSPGRQAAFYSDVGRALIDEKRTRETGAELLLKAEQLAPQRVRNNAFVRDVVTGQLRHAKRGTKLRALALALGLTPKG</sequence>
<dbReference type="PANTHER" id="PTHR46797">
    <property type="entry name" value="HTH-TYPE TRANSCRIPTIONAL REGULATOR"/>
    <property type="match status" value="1"/>
</dbReference>
<dbReference type="OrthoDB" id="4516646at2"/>
<dbReference type="InterPro" id="IPR050807">
    <property type="entry name" value="TransReg_Diox_bact_type"/>
</dbReference>
<dbReference type="EMBL" id="SLWS01000011">
    <property type="protein sequence ID" value="TCO52977.1"/>
    <property type="molecule type" value="Genomic_DNA"/>
</dbReference>
<dbReference type="Proteomes" id="UP000295680">
    <property type="component" value="Unassembled WGS sequence"/>
</dbReference>
<dbReference type="RefSeq" id="WP_132123953.1">
    <property type="nucleotide sequence ID" value="NZ_SLWS01000011.1"/>
</dbReference>
<dbReference type="AlphaFoldDB" id="A0A4R2J548"/>
<dbReference type="GO" id="GO:0005829">
    <property type="term" value="C:cytosol"/>
    <property type="evidence" value="ECO:0007669"/>
    <property type="project" value="TreeGrafter"/>
</dbReference>
<dbReference type="GO" id="GO:0003677">
    <property type="term" value="F:DNA binding"/>
    <property type="evidence" value="ECO:0007669"/>
    <property type="project" value="UniProtKB-KW"/>
</dbReference>
<dbReference type="InterPro" id="IPR001387">
    <property type="entry name" value="Cro/C1-type_HTH"/>
</dbReference>
<dbReference type="PANTHER" id="PTHR46797:SF23">
    <property type="entry name" value="HTH-TYPE TRANSCRIPTIONAL REGULATOR SUTR"/>
    <property type="match status" value="1"/>
</dbReference>
<name>A0A4R2J548_9PSEU</name>
<dbReference type="Gene3D" id="1.10.260.40">
    <property type="entry name" value="lambda repressor-like DNA-binding domains"/>
    <property type="match status" value="1"/>
</dbReference>
<dbReference type="PROSITE" id="PS50943">
    <property type="entry name" value="HTH_CROC1"/>
    <property type="match status" value="1"/>
</dbReference>
<evidence type="ECO:0000259" key="4">
    <source>
        <dbReference type="PROSITE" id="PS50943"/>
    </source>
</evidence>
<evidence type="ECO:0000256" key="3">
    <source>
        <dbReference type="ARBA" id="ARBA00023163"/>
    </source>
</evidence>
<evidence type="ECO:0000256" key="2">
    <source>
        <dbReference type="ARBA" id="ARBA00023125"/>
    </source>
</evidence>
<feature type="domain" description="HTH cro/C1-type" evidence="4">
    <location>
        <begin position="12"/>
        <end position="67"/>
    </location>
</feature>
<dbReference type="SUPFAM" id="SSF47413">
    <property type="entry name" value="lambda repressor-like DNA-binding domains"/>
    <property type="match status" value="1"/>
</dbReference>
<evidence type="ECO:0000313" key="6">
    <source>
        <dbReference type="Proteomes" id="UP000295680"/>
    </source>
</evidence>
<accession>A0A4R2J548</accession>
<keyword evidence="6" id="KW-1185">Reference proteome</keyword>
<dbReference type="InterPro" id="IPR010982">
    <property type="entry name" value="Lambda_DNA-bd_dom_sf"/>
</dbReference>
<gene>
    <name evidence="5" type="ORF">EV192_111171</name>
</gene>
<keyword evidence="2" id="KW-0238">DNA-binding</keyword>
<reference evidence="5 6" key="1">
    <citation type="submission" date="2019-03" db="EMBL/GenBank/DDBJ databases">
        <title>Genomic Encyclopedia of Type Strains, Phase IV (KMG-IV): sequencing the most valuable type-strain genomes for metagenomic binning, comparative biology and taxonomic classification.</title>
        <authorList>
            <person name="Goeker M."/>
        </authorList>
    </citation>
    <scope>NUCLEOTIDE SEQUENCE [LARGE SCALE GENOMIC DNA]</scope>
    <source>
        <strain evidence="5 6">DSM 45934</strain>
    </source>
</reference>
<evidence type="ECO:0000256" key="1">
    <source>
        <dbReference type="ARBA" id="ARBA00023015"/>
    </source>
</evidence>
<proteinExistence type="predicted"/>